<evidence type="ECO:0000256" key="10">
    <source>
        <dbReference type="SAM" id="Phobius"/>
    </source>
</evidence>
<evidence type="ECO:0000256" key="8">
    <source>
        <dbReference type="ARBA" id="ARBA00023136"/>
    </source>
</evidence>
<dbReference type="STRING" id="174720.A0A0N5BPE3"/>
<organism evidence="12 13">
    <name type="scientific">Strongyloides papillosus</name>
    <name type="common">Intestinal threadworm</name>
    <dbReference type="NCBI Taxonomy" id="174720"/>
    <lineage>
        <taxon>Eukaryota</taxon>
        <taxon>Metazoa</taxon>
        <taxon>Ecdysozoa</taxon>
        <taxon>Nematoda</taxon>
        <taxon>Chromadorea</taxon>
        <taxon>Rhabditida</taxon>
        <taxon>Tylenchina</taxon>
        <taxon>Panagrolaimomorpha</taxon>
        <taxon>Strongyloidoidea</taxon>
        <taxon>Strongyloididae</taxon>
        <taxon>Strongyloides</taxon>
    </lineage>
</organism>
<accession>A0A0N5BPE3</accession>
<sequence>MLHFSRNGGKLISNTVYRSLTQYPTLDRKTNVLNTIQCRGISTKDIFTSEPLKNFTIPDVPLPPLPTKSITEMLAEKQSILSEMGLFEWHKPTGYIRYAMEYCHLNFDIPWWGAIVATTIALRLISFYVPLISQRNVAIQSHCRDEMAEFSRRMKDAQLENDLRRTQMILAEQNAFIKERGIDPLKQALTMVANGGVFITQFWAIKKFVALSYPGFETGGFLWLQDLTIADPLYILPLATALTTYGIVKNGADLGSDIEQMGKGMKYFFLYGFPAISFGATCFFPSAIGIYWLTSNCMSLFYANLFKIEAVRKLLKIPKRAPPTKETNIKGLGKGLLDTFSSPKGEVSINEIRRKDMSNFEKAGRSEPIKKK</sequence>
<feature type="transmembrane region" description="Helical" evidence="10">
    <location>
        <begin position="229"/>
        <end position="248"/>
    </location>
</feature>
<dbReference type="InterPro" id="IPR001708">
    <property type="entry name" value="YidC/ALB3/OXA1/COX18"/>
</dbReference>
<dbReference type="AlphaFoldDB" id="A0A0N5BPE3"/>
<comment type="similarity">
    <text evidence="2 9">Belongs to the OXA1/ALB3/YidC family.</text>
</comment>
<evidence type="ECO:0000256" key="1">
    <source>
        <dbReference type="ARBA" id="ARBA00004448"/>
    </source>
</evidence>
<keyword evidence="3 9" id="KW-0812">Transmembrane</keyword>
<evidence type="ECO:0000256" key="2">
    <source>
        <dbReference type="ARBA" id="ARBA00009877"/>
    </source>
</evidence>
<keyword evidence="6 10" id="KW-1133">Transmembrane helix</keyword>
<dbReference type="GO" id="GO:0032977">
    <property type="term" value="F:membrane insertase activity"/>
    <property type="evidence" value="ECO:0007669"/>
    <property type="project" value="InterPro"/>
</dbReference>
<evidence type="ECO:0000259" key="11">
    <source>
        <dbReference type="Pfam" id="PF02096"/>
    </source>
</evidence>
<dbReference type="GO" id="GO:0005743">
    <property type="term" value="C:mitochondrial inner membrane"/>
    <property type="evidence" value="ECO:0007669"/>
    <property type="project" value="UniProtKB-SubCell"/>
</dbReference>
<feature type="domain" description="Membrane insertase YidC/Oxa/ALB C-terminal" evidence="11">
    <location>
        <begin position="111"/>
        <end position="301"/>
    </location>
</feature>
<dbReference type="PANTHER" id="PTHR12428:SF66">
    <property type="entry name" value="MITOCHONDRIAL INNER MEMBRANE PROTEIN OXA1L"/>
    <property type="match status" value="1"/>
</dbReference>
<dbReference type="PANTHER" id="PTHR12428">
    <property type="entry name" value="OXA1"/>
    <property type="match status" value="1"/>
</dbReference>
<keyword evidence="7" id="KW-0496">Mitochondrion</keyword>
<evidence type="ECO:0000256" key="4">
    <source>
        <dbReference type="ARBA" id="ARBA00022792"/>
    </source>
</evidence>
<feature type="transmembrane region" description="Helical" evidence="10">
    <location>
        <begin position="188"/>
        <end position="209"/>
    </location>
</feature>
<dbReference type="Proteomes" id="UP000046392">
    <property type="component" value="Unplaced"/>
</dbReference>
<keyword evidence="12" id="KW-1185">Reference proteome</keyword>
<dbReference type="CDD" id="cd20069">
    <property type="entry name" value="5TM_Oxa1-like"/>
    <property type="match status" value="1"/>
</dbReference>
<evidence type="ECO:0000256" key="7">
    <source>
        <dbReference type="ARBA" id="ARBA00023128"/>
    </source>
</evidence>
<evidence type="ECO:0000313" key="13">
    <source>
        <dbReference type="WBParaSite" id="SPAL_0000776900.1"/>
    </source>
</evidence>
<protein>
    <submittedName>
        <fullName evidence="13">Mitochondrial inner membrane protein OXA1L</fullName>
    </submittedName>
</protein>
<dbReference type="GO" id="GO:0032979">
    <property type="term" value="P:protein insertion into mitochondrial inner membrane from matrix"/>
    <property type="evidence" value="ECO:0007669"/>
    <property type="project" value="TreeGrafter"/>
</dbReference>
<proteinExistence type="inferred from homology"/>
<feature type="transmembrane region" description="Helical" evidence="10">
    <location>
        <begin position="268"/>
        <end position="293"/>
    </location>
</feature>
<keyword evidence="5" id="KW-0809">Transit peptide</keyword>
<name>A0A0N5BPE3_STREA</name>
<evidence type="ECO:0000256" key="6">
    <source>
        <dbReference type="ARBA" id="ARBA00022989"/>
    </source>
</evidence>
<keyword evidence="8 10" id="KW-0472">Membrane</keyword>
<dbReference type="WBParaSite" id="SPAL_0000776900.1">
    <property type="protein sequence ID" value="SPAL_0000776900.1"/>
    <property type="gene ID" value="SPAL_0000776900"/>
</dbReference>
<dbReference type="Pfam" id="PF02096">
    <property type="entry name" value="60KD_IMP"/>
    <property type="match status" value="1"/>
</dbReference>
<evidence type="ECO:0000256" key="9">
    <source>
        <dbReference type="RuleBase" id="RU003945"/>
    </source>
</evidence>
<evidence type="ECO:0000313" key="12">
    <source>
        <dbReference type="Proteomes" id="UP000046392"/>
    </source>
</evidence>
<feature type="transmembrane region" description="Helical" evidence="10">
    <location>
        <begin position="109"/>
        <end position="131"/>
    </location>
</feature>
<comment type="subcellular location">
    <subcellularLocation>
        <location evidence="9">Membrane</location>
        <topology evidence="9">Multi-pass membrane protein</topology>
    </subcellularLocation>
    <subcellularLocation>
        <location evidence="1">Mitochondrion inner membrane</location>
        <topology evidence="1">Multi-pass membrane protein</topology>
    </subcellularLocation>
</comment>
<keyword evidence="4" id="KW-0999">Mitochondrion inner membrane</keyword>
<reference evidence="13" key="1">
    <citation type="submission" date="2017-02" db="UniProtKB">
        <authorList>
            <consortium name="WormBaseParasite"/>
        </authorList>
    </citation>
    <scope>IDENTIFICATION</scope>
</reference>
<evidence type="ECO:0000256" key="3">
    <source>
        <dbReference type="ARBA" id="ARBA00022692"/>
    </source>
</evidence>
<evidence type="ECO:0000256" key="5">
    <source>
        <dbReference type="ARBA" id="ARBA00022946"/>
    </source>
</evidence>
<dbReference type="InterPro" id="IPR028055">
    <property type="entry name" value="YidC/Oxa/ALB_C"/>
</dbReference>